<dbReference type="Proteomes" id="UP000509303">
    <property type="component" value="Chromosome"/>
</dbReference>
<dbReference type="PRINTS" id="PR00385">
    <property type="entry name" value="P450"/>
</dbReference>
<dbReference type="RefSeq" id="WP_176161721.1">
    <property type="nucleotide sequence ID" value="NZ_CP054929.1"/>
</dbReference>
<feature type="binding site" description="axial binding residue" evidence="4">
    <location>
        <position position="403"/>
    </location>
    <ligand>
        <name>heme</name>
        <dbReference type="ChEBI" id="CHEBI:30413"/>
    </ligand>
    <ligandPart>
        <name>Fe</name>
        <dbReference type="ChEBI" id="CHEBI:18248"/>
    </ligandPart>
</feature>
<evidence type="ECO:0000256" key="2">
    <source>
        <dbReference type="ARBA" id="ARBA00022723"/>
    </source>
</evidence>
<proteinExistence type="inferred from homology"/>
<evidence type="ECO:0000256" key="3">
    <source>
        <dbReference type="ARBA" id="ARBA00023004"/>
    </source>
</evidence>
<dbReference type="PANTHER" id="PTHR24305">
    <property type="entry name" value="CYTOCHROME P450"/>
    <property type="match status" value="1"/>
</dbReference>
<dbReference type="InterPro" id="IPR050121">
    <property type="entry name" value="Cytochrome_P450_monoxygenase"/>
</dbReference>
<dbReference type="InterPro" id="IPR002403">
    <property type="entry name" value="Cyt_P450_E_grp-IV"/>
</dbReference>
<comment type="cofactor">
    <cofactor evidence="4">
        <name>heme</name>
        <dbReference type="ChEBI" id="CHEBI:30413"/>
    </cofactor>
</comment>
<evidence type="ECO:0000256" key="4">
    <source>
        <dbReference type="PIRSR" id="PIRSR602403-1"/>
    </source>
</evidence>
<keyword evidence="3 4" id="KW-0408">Iron</keyword>
<evidence type="ECO:0000313" key="6">
    <source>
        <dbReference type="EMBL" id="QKW49986.1"/>
    </source>
</evidence>
<dbReference type="PANTHER" id="PTHR24305:SF166">
    <property type="entry name" value="CYTOCHROME P450 12A4, MITOCHONDRIAL-RELATED"/>
    <property type="match status" value="1"/>
</dbReference>
<dbReference type="PRINTS" id="PR00465">
    <property type="entry name" value="EP450IV"/>
</dbReference>
<keyword evidence="7" id="KW-1185">Reference proteome</keyword>
<dbReference type="SUPFAM" id="SSF48264">
    <property type="entry name" value="Cytochrome P450"/>
    <property type="match status" value="1"/>
</dbReference>
<reference evidence="6 7" key="1">
    <citation type="submission" date="2020-06" db="EMBL/GenBank/DDBJ databases">
        <title>Genome mining for natural products.</title>
        <authorList>
            <person name="Zhang B."/>
            <person name="Shi J."/>
            <person name="Ge H."/>
        </authorList>
    </citation>
    <scope>NUCLEOTIDE SEQUENCE [LARGE SCALE GENOMIC DNA]</scope>
    <source>
        <strain evidence="6 7">NA00687</strain>
    </source>
</reference>
<comment type="similarity">
    <text evidence="1">Belongs to the cytochrome P450 family.</text>
</comment>
<keyword evidence="2 4" id="KW-0479">Metal-binding</keyword>
<evidence type="ECO:0000256" key="5">
    <source>
        <dbReference type="SAM" id="MobiDB-lite"/>
    </source>
</evidence>
<keyword evidence="4" id="KW-0349">Heme</keyword>
<dbReference type="AlphaFoldDB" id="A0A7H8N6N2"/>
<dbReference type="GO" id="GO:0020037">
    <property type="term" value="F:heme binding"/>
    <property type="evidence" value="ECO:0007669"/>
    <property type="project" value="InterPro"/>
</dbReference>
<dbReference type="GO" id="GO:0004497">
    <property type="term" value="F:monooxygenase activity"/>
    <property type="evidence" value="ECO:0007669"/>
    <property type="project" value="InterPro"/>
</dbReference>
<feature type="region of interest" description="Disordered" evidence="5">
    <location>
        <begin position="1"/>
        <end position="21"/>
    </location>
</feature>
<protein>
    <submittedName>
        <fullName evidence="6">Cytochrome P450</fullName>
    </submittedName>
</protein>
<dbReference type="GO" id="GO:0016705">
    <property type="term" value="F:oxidoreductase activity, acting on paired donors, with incorporation or reduction of molecular oxygen"/>
    <property type="evidence" value="ECO:0007669"/>
    <property type="project" value="InterPro"/>
</dbReference>
<sequence length="460" mass="50489">MSSSPTPARPEPARALPKASPTDTARVVGALLLPAVVAGVIRRRPGGMAFTERVHWDQRGLRTMAGLRTTYGDGPLMLRVAGRTVALPLVPEDVGDILDRTPTPFSPATWEKRGALSQFQPHGSLISEGPERAERRQVNEAALDTPQPLHHLAPTIVDTVRDEAAALLRQTDRTGELTWDEFGAAWWRSVRRLVLGDAARDDETLTHLLNRLRSAGNWSVLLPRQRRVRDDFLRRLRQHAVAAGPTTLAGALTARPASERADAVGQIPHWLFAYDAAAITTLRTLAMLTLHPEHEARARAEVAAGGQGSDQPRTLPFLRACAQETLRLWPTTPLLLRESTEPTRWRGQSVPARTVFLIYTPYFHRSPVTAGPDGDRYVPERWLDGRAQNQPALVPFSAGPAECPGRNLVLLTVSTWLAALLEGHTFQSPAHAPRPHQDGTLPAEFSPFALRFTVRAGAEA</sequence>
<dbReference type="Pfam" id="PF00067">
    <property type="entry name" value="p450"/>
    <property type="match status" value="1"/>
</dbReference>
<dbReference type="Gene3D" id="1.10.630.10">
    <property type="entry name" value="Cytochrome P450"/>
    <property type="match status" value="1"/>
</dbReference>
<accession>A0A7H8N6N2</accession>
<dbReference type="InterPro" id="IPR001128">
    <property type="entry name" value="Cyt_P450"/>
</dbReference>
<gene>
    <name evidence="6" type="ORF">HUT08_11010</name>
</gene>
<evidence type="ECO:0000313" key="7">
    <source>
        <dbReference type="Proteomes" id="UP000509303"/>
    </source>
</evidence>
<name>A0A7H8N6N2_9ACTN</name>
<dbReference type="GO" id="GO:0005506">
    <property type="term" value="F:iron ion binding"/>
    <property type="evidence" value="ECO:0007669"/>
    <property type="project" value="InterPro"/>
</dbReference>
<evidence type="ECO:0000256" key="1">
    <source>
        <dbReference type="ARBA" id="ARBA00010617"/>
    </source>
</evidence>
<organism evidence="6 7">
    <name type="scientific">Streptomyces buecherae</name>
    <dbReference type="NCBI Taxonomy" id="2763006"/>
    <lineage>
        <taxon>Bacteria</taxon>
        <taxon>Bacillati</taxon>
        <taxon>Actinomycetota</taxon>
        <taxon>Actinomycetes</taxon>
        <taxon>Kitasatosporales</taxon>
        <taxon>Streptomycetaceae</taxon>
        <taxon>Streptomyces</taxon>
    </lineage>
</organism>
<dbReference type="EMBL" id="CP054929">
    <property type="protein sequence ID" value="QKW49986.1"/>
    <property type="molecule type" value="Genomic_DNA"/>
</dbReference>
<dbReference type="InterPro" id="IPR036396">
    <property type="entry name" value="Cyt_P450_sf"/>
</dbReference>